<name>G5C7J6_HETGA</name>
<dbReference type="FunCoup" id="G5C7J6">
    <property type="interactions" value="111"/>
</dbReference>
<dbReference type="Proteomes" id="UP000006813">
    <property type="component" value="Unassembled WGS sequence"/>
</dbReference>
<proteinExistence type="predicted"/>
<gene>
    <name evidence="1" type="ORF">GW7_01702</name>
</gene>
<feature type="non-terminal residue" evidence="1">
    <location>
        <position position="1"/>
    </location>
</feature>
<sequence length="98" mass="11224">TFSTKSSNQNIIVFFNKVQTPIIKHQSCDLRTILFLPDILSDGRVWLFRFNTYFCHHKLLCAGSISKRFGVQGYTQMCFLVLLIMPLLVPSVTEELPG</sequence>
<evidence type="ECO:0000313" key="1">
    <source>
        <dbReference type="EMBL" id="EHB17507.1"/>
    </source>
</evidence>
<protein>
    <submittedName>
        <fullName evidence="1">Uncharacterized protein</fullName>
    </submittedName>
</protein>
<dbReference type="InParanoid" id="G5C7J6"/>
<organism evidence="1 2">
    <name type="scientific">Heterocephalus glaber</name>
    <name type="common">Naked mole rat</name>
    <dbReference type="NCBI Taxonomy" id="10181"/>
    <lineage>
        <taxon>Eukaryota</taxon>
        <taxon>Metazoa</taxon>
        <taxon>Chordata</taxon>
        <taxon>Craniata</taxon>
        <taxon>Vertebrata</taxon>
        <taxon>Euteleostomi</taxon>
        <taxon>Mammalia</taxon>
        <taxon>Eutheria</taxon>
        <taxon>Euarchontoglires</taxon>
        <taxon>Glires</taxon>
        <taxon>Rodentia</taxon>
        <taxon>Hystricomorpha</taxon>
        <taxon>Bathyergidae</taxon>
        <taxon>Heterocephalus</taxon>
    </lineage>
</organism>
<accession>G5C7J6</accession>
<evidence type="ECO:0000313" key="2">
    <source>
        <dbReference type="Proteomes" id="UP000006813"/>
    </source>
</evidence>
<dbReference type="EMBL" id="JH173685">
    <property type="protein sequence ID" value="EHB17507.1"/>
    <property type="molecule type" value="Genomic_DNA"/>
</dbReference>
<reference evidence="1 2" key="1">
    <citation type="journal article" date="2011" name="Nature">
        <title>Genome sequencing reveals insights into physiology and longevity of the naked mole rat.</title>
        <authorList>
            <person name="Kim E.B."/>
            <person name="Fang X."/>
            <person name="Fushan A.A."/>
            <person name="Huang Z."/>
            <person name="Lobanov A.V."/>
            <person name="Han L."/>
            <person name="Marino S.M."/>
            <person name="Sun X."/>
            <person name="Turanov A.A."/>
            <person name="Yang P."/>
            <person name="Yim S.H."/>
            <person name="Zhao X."/>
            <person name="Kasaikina M.V."/>
            <person name="Stoletzki N."/>
            <person name="Peng C."/>
            <person name="Polak P."/>
            <person name="Xiong Z."/>
            <person name="Kiezun A."/>
            <person name="Zhu Y."/>
            <person name="Chen Y."/>
            <person name="Kryukov G.V."/>
            <person name="Zhang Q."/>
            <person name="Peshkin L."/>
            <person name="Yang L."/>
            <person name="Bronson R.T."/>
            <person name="Buffenstein R."/>
            <person name="Wang B."/>
            <person name="Han C."/>
            <person name="Li Q."/>
            <person name="Chen L."/>
            <person name="Zhao W."/>
            <person name="Sunyaev S.R."/>
            <person name="Park T.J."/>
            <person name="Zhang G."/>
            <person name="Wang J."/>
            <person name="Gladyshev V.N."/>
        </authorList>
    </citation>
    <scope>NUCLEOTIDE SEQUENCE [LARGE SCALE GENOMIC DNA]</scope>
</reference>
<dbReference type="STRING" id="10181.G5C7J6"/>
<feature type="non-terminal residue" evidence="1">
    <location>
        <position position="98"/>
    </location>
</feature>
<dbReference type="AlphaFoldDB" id="G5C7J6"/>